<reference evidence="1 2" key="1">
    <citation type="submission" date="2019-06" db="EMBL/GenBank/DDBJ databases">
        <title>Genome sequencing of Zymomonas mobilis strains for genetic engineering and biofuel applications.</title>
        <authorList>
            <person name="Teravest M."/>
        </authorList>
    </citation>
    <scope>NUCLEOTIDE SEQUENCE [LARGE SCALE GENOMIC DNA]</scope>
    <source>
        <strain evidence="1 2">AN0101</strain>
    </source>
</reference>
<dbReference type="AlphaFoldDB" id="A0A542W140"/>
<evidence type="ECO:0000313" key="1">
    <source>
        <dbReference type="EMBL" id="TQL17298.1"/>
    </source>
</evidence>
<organism evidence="1 2">
    <name type="scientific">Zymomonas mobilis</name>
    <dbReference type="NCBI Taxonomy" id="542"/>
    <lineage>
        <taxon>Bacteria</taxon>
        <taxon>Pseudomonadati</taxon>
        <taxon>Pseudomonadota</taxon>
        <taxon>Alphaproteobacteria</taxon>
        <taxon>Sphingomonadales</taxon>
        <taxon>Zymomonadaceae</taxon>
        <taxon>Zymomonas</taxon>
    </lineage>
</organism>
<proteinExistence type="predicted"/>
<accession>A0A542W140</accession>
<comment type="caution">
    <text evidence="1">The sequence shown here is derived from an EMBL/GenBank/DDBJ whole genome shotgun (WGS) entry which is preliminary data.</text>
</comment>
<sequence>MSEVKLDKNFLNPEQARPCSGDMCRNNRATTLLFKKLAAEVALVRHDVENLSVVLCGDSYVVENHVSVLQNFDHITQRLAIIADILQADDRLEAVKHIPLEVLAARLSADTKKNKPDL</sequence>
<dbReference type="Proteomes" id="UP000316887">
    <property type="component" value="Unassembled WGS sequence"/>
</dbReference>
<dbReference type="RefSeq" id="WP_141919652.1">
    <property type="nucleotide sequence ID" value="NZ_VFOF01000001.1"/>
</dbReference>
<dbReference type="EMBL" id="VFOF01000001">
    <property type="protein sequence ID" value="TQL17298.1"/>
    <property type="molecule type" value="Genomic_DNA"/>
</dbReference>
<protein>
    <submittedName>
        <fullName evidence="1">Uncharacterized protein</fullName>
    </submittedName>
</protein>
<gene>
    <name evidence="1" type="ORF">FBY58_0869</name>
</gene>
<evidence type="ECO:0000313" key="2">
    <source>
        <dbReference type="Proteomes" id="UP000316887"/>
    </source>
</evidence>
<dbReference type="OrthoDB" id="7567542at2"/>
<name>A0A542W140_ZYMMB</name>